<dbReference type="RefSeq" id="WP_078001122.1">
    <property type="nucleotide sequence ID" value="NZ_MRUL01000001.1"/>
</dbReference>
<dbReference type="Gene3D" id="1.20.1250.20">
    <property type="entry name" value="MFS general substrate transporter like domains"/>
    <property type="match status" value="2"/>
</dbReference>
<keyword evidence="3 6" id="KW-0812">Transmembrane</keyword>
<dbReference type="SUPFAM" id="SSF103473">
    <property type="entry name" value="MFS general substrate transporter"/>
    <property type="match status" value="1"/>
</dbReference>
<feature type="transmembrane region" description="Helical" evidence="6">
    <location>
        <begin position="312"/>
        <end position="330"/>
    </location>
</feature>
<evidence type="ECO:0000256" key="5">
    <source>
        <dbReference type="ARBA" id="ARBA00023136"/>
    </source>
</evidence>
<evidence type="ECO:0000313" key="8">
    <source>
        <dbReference type="EMBL" id="OON42093.1"/>
    </source>
</evidence>
<feature type="transmembrane region" description="Helical" evidence="6">
    <location>
        <begin position="178"/>
        <end position="200"/>
    </location>
</feature>
<feature type="transmembrane region" description="Helical" evidence="6">
    <location>
        <begin position="279"/>
        <end position="300"/>
    </location>
</feature>
<keyword evidence="2" id="KW-0813">Transport</keyword>
<dbReference type="AlphaFoldDB" id="A0A1S8YTY0"/>
<dbReference type="EMBL" id="MRUL01000001">
    <property type="protein sequence ID" value="OON42093.1"/>
    <property type="molecule type" value="Genomic_DNA"/>
</dbReference>
<dbReference type="PANTHER" id="PTHR43791">
    <property type="entry name" value="PERMEASE-RELATED"/>
    <property type="match status" value="1"/>
</dbReference>
<dbReference type="Pfam" id="PF07690">
    <property type="entry name" value="MFS_1"/>
    <property type="match status" value="1"/>
</dbReference>
<feature type="transmembrane region" description="Helical" evidence="6">
    <location>
        <begin position="404"/>
        <end position="424"/>
    </location>
</feature>
<feature type="transmembrane region" description="Helical" evidence="6">
    <location>
        <begin position="53"/>
        <end position="70"/>
    </location>
</feature>
<name>A0A1S8YTY0_9GAMM</name>
<dbReference type="Proteomes" id="UP000190667">
    <property type="component" value="Unassembled WGS sequence"/>
</dbReference>
<evidence type="ECO:0000313" key="9">
    <source>
        <dbReference type="Proteomes" id="UP000190667"/>
    </source>
</evidence>
<proteinExistence type="predicted"/>
<accession>A0A1S8YTY0</accession>
<feature type="transmembrane region" description="Helical" evidence="6">
    <location>
        <begin position="365"/>
        <end position="384"/>
    </location>
</feature>
<evidence type="ECO:0000256" key="1">
    <source>
        <dbReference type="ARBA" id="ARBA00004141"/>
    </source>
</evidence>
<dbReference type="STRING" id="1926881.BTJ39_02755"/>
<dbReference type="GO" id="GO:0022857">
    <property type="term" value="F:transmembrane transporter activity"/>
    <property type="evidence" value="ECO:0007669"/>
    <property type="project" value="InterPro"/>
</dbReference>
<feature type="transmembrane region" description="Helical" evidence="6">
    <location>
        <begin position="336"/>
        <end position="358"/>
    </location>
</feature>
<feature type="transmembrane region" description="Helical" evidence="6">
    <location>
        <begin position="144"/>
        <end position="166"/>
    </location>
</feature>
<dbReference type="FunFam" id="1.20.1250.20:FF:000018">
    <property type="entry name" value="MFS transporter permease"/>
    <property type="match status" value="1"/>
</dbReference>
<evidence type="ECO:0000256" key="3">
    <source>
        <dbReference type="ARBA" id="ARBA00022692"/>
    </source>
</evidence>
<dbReference type="PANTHER" id="PTHR43791:SF36">
    <property type="entry name" value="TRANSPORTER, PUTATIVE (AFU_ORTHOLOGUE AFUA_6G08340)-RELATED"/>
    <property type="match status" value="1"/>
</dbReference>
<dbReference type="PROSITE" id="PS50850">
    <property type="entry name" value="MFS"/>
    <property type="match status" value="1"/>
</dbReference>
<reference evidence="8 9" key="1">
    <citation type="submission" date="2016-12" db="EMBL/GenBank/DDBJ databases">
        <title>Izhakiella australiana sp. nov. of genus Izhakiella isolated from Australian desert.</title>
        <authorList>
            <person name="Ji M."/>
        </authorList>
    </citation>
    <scope>NUCLEOTIDE SEQUENCE [LARGE SCALE GENOMIC DNA]</scope>
    <source>
        <strain evidence="8 9">D4N98</strain>
    </source>
</reference>
<feature type="transmembrane region" description="Helical" evidence="6">
    <location>
        <begin position="82"/>
        <end position="103"/>
    </location>
</feature>
<evidence type="ECO:0000256" key="4">
    <source>
        <dbReference type="ARBA" id="ARBA00022989"/>
    </source>
</evidence>
<dbReference type="OrthoDB" id="9773957at2"/>
<dbReference type="InterPro" id="IPR020846">
    <property type="entry name" value="MFS_dom"/>
</dbReference>
<feature type="domain" description="Major facilitator superfamily (MFS) profile" evidence="7">
    <location>
        <begin position="20"/>
        <end position="425"/>
    </location>
</feature>
<protein>
    <submittedName>
        <fullName evidence="8">MFS transporter</fullName>
    </submittedName>
</protein>
<organism evidence="8 9">
    <name type="scientific">Izhakiella australiensis</name>
    <dbReference type="NCBI Taxonomy" id="1926881"/>
    <lineage>
        <taxon>Bacteria</taxon>
        <taxon>Pseudomonadati</taxon>
        <taxon>Pseudomonadota</taxon>
        <taxon>Gammaproteobacteria</taxon>
        <taxon>Enterobacterales</taxon>
        <taxon>Erwiniaceae</taxon>
        <taxon>Izhakiella</taxon>
    </lineage>
</organism>
<feature type="transmembrane region" description="Helical" evidence="6">
    <location>
        <begin position="109"/>
        <end position="132"/>
    </location>
</feature>
<comment type="subcellular location">
    <subcellularLocation>
        <location evidence="1">Membrane</location>
        <topology evidence="1">Multi-pass membrane protein</topology>
    </subcellularLocation>
</comment>
<comment type="caution">
    <text evidence="8">The sequence shown here is derived from an EMBL/GenBank/DDBJ whole genome shotgun (WGS) entry which is preliminary data.</text>
</comment>
<feature type="transmembrane region" description="Helical" evidence="6">
    <location>
        <begin position="12"/>
        <end position="33"/>
    </location>
</feature>
<dbReference type="InterPro" id="IPR011701">
    <property type="entry name" value="MFS"/>
</dbReference>
<evidence type="ECO:0000259" key="7">
    <source>
        <dbReference type="PROSITE" id="PS50850"/>
    </source>
</evidence>
<keyword evidence="5 6" id="KW-0472">Membrane</keyword>
<gene>
    <name evidence="8" type="ORF">BTJ39_02755</name>
</gene>
<feature type="transmembrane region" description="Helical" evidence="6">
    <location>
        <begin position="246"/>
        <end position="267"/>
    </location>
</feature>
<evidence type="ECO:0000256" key="6">
    <source>
        <dbReference type="SAM" id="Phobius"/>
    </source>
</evidence>
<dbReference type="GO" id="GO:0005886">
    <property type="term" value="C:plasma membrane"/>
    <property type="evidence" value="ECO:0007669"/>
    <property type="project" value="TreeGrafter"/>
</dbReference>
<evidence type="ECO:0000256" key="2">
    <source>
        <dbReference type="ARBA" id="ARBA00022448"/>
    </source>
</evidence>
<dbReference type="InterPro" id="IPR036259">
    <property type="entry name" value="MFS_trans_sf"/>
</dbReference>
<dbReference type="CDD" id="cd17319">
    <property type="entry name" value="MFS_ExuT_GudP_like"/>
    <property type="match status" value="1"/>
</dbReference>
<keyword evidence="4 6" id="KW-1133">Transmembrane helix</keyword>
<sequence>MSSADNHIERNAIHKITIKVLPIMVMLYVIAYIDRQNIGFAKLHMVESLSLSETAYGLGASLFFIGYLLFEVPSNVMLHRVGARLWFTRIMLTWGLITILMAFTSSAAMFYLLRFLLGAAEAGLYPGLLYYMTRWFPLEYRPRVVGYLIMASLIANMVGAPLNGALLSIHGALQLEGWQWVFIGTGVPALVFIIPVLIWLPDTPEKAAFLSAEEKAWLAATLQREQRRDQDNHIRGTLRTLKDPRVLLLALVLGFISFGAYGLSYWMPTIVKEFGVSDMANGLINMLPWLMAIALLWWMTRDARRTADPVKNIALPMFVAAVFLAGSALFITTPWLSFLCITLVIMAIFSIQPCFWTLTRFLSGSAAAAGLAAINSLANLGGFFAQNTVPAVRDLTASASAPMYYLGGCMAIGGVVTLLTIRYLHMRQQRPEVRPPRPDGQHKGVL</sequence>
<keyword evidence="9" id="KW-1185">Reference proteome</keyword>